<name>A0A1F6NKY6_9BACT</name>
<sequence>MSEQILDSDNLRLAVAFDPNSSCGAQTLAQTRGAAQTRLQILTQQPKFFRKYLVGFLFLNNFG</sequence>
<organism evidence="1 2">
    <name type="scientific">Candidatus Magasanikbacteria bacterium RIFOXYA2_FULL_44_8</name>
    <dbReference type="NCBI Taxonomy" id="1798696"/>
    <lineage>
        <taxon>Bacteria</taxon>
        <taxon>Candidatus Magasanikiibacteriota</taxon>
    </lineage>
</organism>
<accession>A0A1F6NKY6</accession>
<gene>
    <name evidence="1" type="ORF">A2261_03885</name>
</gene>
<dbReference type="AlphaFoldDB" id="A0A1F6NKY6"/>
<reference evidence="1 2" key="1">
    <citation type="journal article" date="2016" name="Nat. Commun.">
        <title>Thousands of microbial genomes shed light on interconnected biogeochemical processes in an aquifer system.</title>
        <authorList>
            <person name="Anantharaman K."/>
            <person name="Brown C.T."/>
            <person name="Hug L.A."/>
            <person name="Sharon I."/>
            <person name="Castelle C.J."/>
            <person name="Probst A.J."/>
            <person name="Thomas B.C."/>
            <person name="Singh A."/>
            <person name="Wilkins M.J."/>
            <person name="Karaoz U."/>
            <person name="Brodie E.L."/>
            <person name="Williams K.H."/>
            <person name="Hubbard S.S."/>
            <person name="Banfield J.F."/>
        </authorList>
    </citation>
    <scope>NUCLEOTIDE SEQUENCE [LARGE SCALE GENOMIC DNA]</scope>
</reference>
<proteinExistence type="predicted"/>
<evidence type="ECO:0000313" key="1">
    <source>
        <dbReference type="EMBL" id="OGH84314.1"/>
    </source>
</evidence>
<evidence type="ECO:0000313" key="2">
    <source>
        <dbReference type="Proteomes" id="UP000177803"/>
    </source>
</evidence>
<dbReference type="EMBL" id="MFQR01000029">
    <property type="protein sequence ID" value="OGH84314.1"/>
    <property type="molecule type" value="Genomic_DNA"/>
</dbReference>
<protein>
    <submittedName>
        <fullName evidence="1">Uncharacterized protein</fullName>
    </submittedName>
</protein>
<comment type="caution">
    <text evidence="1">The sequence shown here is derived from an EMBL/GenBank/DDBJ whole genome shotgun (WGS) entry which is preliminary data.</text>
</comment>
<dbReference type="Proteomes" id="UP000177803">
    <property type="component" value="Unassembled WGS sequence"/>
</dbReference>